<evidence type="ECO:0000256" key="1">
    <source>
        <dbReference type="SAM" id="Phobius"/>
    </source>
</evidence>
<name>A0A4U6THW9_SETVI</name>
<reference evidence="2" key="1">
    <citation type="submission" date="2019-03" db="EMBL/GenBank/DDBJ databases">
        <title>WGS assembly of Setaria viridis.</title>
        <authorList>
            <person name="Huang P."/>
            <person name="Jenkins J."/>
            <person name="Grimwood J."/>
            <person name="Barry K."/>
            <person name="Healey A."/>
            <person name="Mamidi S."/>
            <person name="Sreedasyam A."/>
            <person name="Shu S."/>
            <person name="Feldman M."/>
            <person name="Wu J."/>
            <person name="Yu Y."/>
            <person name="Chen C."/>
            <person name="Johnson J."/>
            <person name="Rokhsar D."/>
            <person name="Baxter I."/>
            <person name="Schmutz J."/>
            <person name="Brutnell T."/>
            <person name="Kellogg E."/>
        </authorList>
    </citation>
    <scope>NUCLEOTIDE SEQUENCE [LARGE SCALE GENOMIC DNA]</scope>
</reference>
<keyword evidence="1" id="KW-0812">Transmembrane</keyword>
<evidence type="ECO:0000313" key="3">
    <source>
        <dbReference type="Proteomes" id="UP000298652"/>
    </source>
</evidence>
<dbReference type="Gramene" id="TKW01958">
    <property type="protein sequence ID" value="TKW01958"/>
    <property type="gene ID" value="SEVIR_8G213000v2"/>
</dbReference>
<keyword evidence="1" id="KW-0472">Membrane</keyword>
<keyword evidence="3" id="KW-1185">Reference proteome</keyword>
<organism evidence="2 3">
    <name type="scientific">Setaria viridis</name>
    <name type="common">Green bristlegrass</name>
    <name type="synonym">Setaria italica subsp. viridis</name>
    <dbReference type="NCBI Taxonomy" id="4556"/>
    <lineage>
        <taxon>Eukaryota</taxon>
        <taxon>Viridiplantae</taxon>
        <taxon>Streptophyta</taxon>
        <taxon>Embryophyta</taxon>
        <taxon>Tracheophyta</taxon>
        <taxon>Spermatophyta</taxon>
        <taxon>Magnoliopsida</taxon>
        <taxon>Liliopsida</taxon>
        <taxon>Poales</taxon>
        <taxon>Poaceae</taxon>
        <taxon>PACMAD clade</taxon>
        <taxon>Panicoideae</taxon>
        <taxon>Panicodae</taxon>
        <taxon>Paniceae</taxon>
        <taxon>Cenchrinae</taxon>
        <taxon>Setaria</taxon>
    </lineage>
</organism>
<evidence type="ECO:0000313" key="2">
    <source>
        <dbReference type="EMBL" id="TKW01958.1"/>
    </source>
</evidence>
<keyword evidence="1" id="KW-1133">Transmembrane helix</keyword>
<dbReference type="AlphaFoldDB" id="A0A4U6THW9"/>
<proteinExistence type="predicted"/>
<feature type="transmembrane region" description="Helical" evidence="1">
    <location>
        <begin position="73"/>
        <end position="90"/>
    </location>
</feature>
<dbReference type="Proteomes" id="UP000298652">
    <property type="component" value="Chromosome 8"/>
</dbReference>
<protein>
    <submittedName>
        <fullName evidence="2">Uncharacterized protein</fullName>
    </submittedName>
</protein>
<dbReference type="EMBL" id="CM016559">
    <property type="protein sequence ID" value="TKW01958.1"/>
    <property type="molecule type" value="Genomic_DNA"/>
</dbReference>
<sequence length="92" mass="10354">MSEDSSAFVSRGVRQCCFGFWARGCQYYQWEDEIWARVLPAAIPTPTPMSPIQEGGQAGGGVVQDRVMQRLRLIEKLVFVAIFLALYAIIKK</sequence>
<gene>
    <name evidence="2" type="ORF">SEVIR_8G213000v2</name>
</gene>
<accession>A0A4U6THW9</accession>